<dbReference type="EMBL" id="MU069500">
    <property type="protein sequence ID" value="KAF5840918.1"/>
    <property type="molecule type" value="Genomic_DNA"/>
</dbReference>
<dbReference type="Proteomes" id="UP000815325">
    <property type="component" value="Unassembled WGS sequence"/>
</dbReference>
<evidence type="ECO:0000256" key="4">
    <source>
        <dbReference type="ARBA" id="ARBA00022989"/>
    </source>
</evidence>
<evidence type="ECO:0000256" key="3">
    <source>
        <dbReference type="ARBA" id="ARBA00022692"/>
    </source>
</evidence>
<name>A0ABQ7H225_DUNSA</name>
<dbReference type="PANTHER" id="PTHR12428">
    <property type="entry name" value="OXA1"/>
    <property type="match status" value="1"/>
</dbReference>
<comment type="caution">
    <text evidence="8">The sequence shown here is derived from an EMBL/GenBank/DDBJ whole genome shotgun (WGS) entry which is preliminary data.</text>
</comment>
<accession>A0ABQ7H225</accession>
<evidence type="ECO:0000256" key="2">
    <source>
        <dbReference type="ARBA" id="ARBA00010583"/>
    </source>
</evidence>
<feature type="transmembrane region" description="Helical" evidence="7">
    <location>
        <begin position="392"/>
        <end position="416"/>
    </location>
</feature>
<evidence type="ECO:0000256" key="7">
    <source>
        <dbReference type="SAM" id="Phobius"/>
    </source>
</evidence>
<evidence type="ECO:0000256" key="1">
    <source>
        <dbReference type="ARBA" id="ARBA00004141"/>
    </source>
</evidence>
<keyword evidence="5 7" id="KW-0472">Membrane</keyword>
<feature type="region of interest" description="Disordered" evidence="6">
    <location>
        <begin position="114"/>
        <end position="133"/>
    </location>
</feature>
<evidence type="ECO:0000313" key="8">
    <source>
        <dbReference type="EMBL" id="KAF5840918.1"/>
    </source>
</evidence>
<feature type="compositionally biased region" description="Pro residues" evidence="6">
    <location>
        <begin position="479"/>
        <end position="491"/>
    </location>
</feature>
<evidence type="ECO:0000256" key="5">
    <source>
        <dbReference type="ARBA" id="ARBA00023136"/>
    </source>
</evidence>
<evidence type="ECO:0000313" key="9">
    <source>
        <dbReference type="Proteomes" id="UP000815325"/>
    </source>
</evidence>
<dbReference type="InterPro" id="IPR001708">
    <property type="entry name" value="YidC/ALB3/OXA1/COX18"/>
</dbReference>
<sequence>MKNIATCLRPHLPPLQAWGWLHAGCPAATHHSFMCLAQERSQEESQEPASGFGERPCTSITAPAYSTWDPSGGIRRMQHHTSTPFSACGLPTSHPGPFAASPFCASGTRSLSFWGRPAKPKDPDPPPPAQDQEAADFVDRGIQAEPSFGGDMPAGASSGLSSGAGDHLPMPVNSEEAVMAVHDACNAVEVAALQAAKEESFFAAGYFIDAITALHDQAGLPWWGSIGLANVLTRLLTLPVMIMSQQATSRMALINLDLLPLKKMQEAMPKVKTQEQQRVLHAAMLEEAGRMSVLHRGTIGSTLLKMFGSMMTNGFVFLSIFNGVSSLTAHKAPSLTQGGMWWFTDLTVPDPYYGLPVLCALTTLAMIEYGINITGENMDAQKAGQAAYLKNVFRGMALLFLPFGGFVPSGVALLWVSNSFFSVLLGMALRRDAVRTAVGLPTMKDLTEASKRMQDLAATDPLSFVPSKVFGGLRSASAPTPPSVKPPPPGQAPSVVTPLRGSSESVQDVVQKAAQPAQQQNPSDLPSGSGKSSVDR</sequence>
<reference evidence="8" key="1">
    <citation type="submission" date="2017-08" db="EMBL/GenBank/DDBJ databases">
        <authorList>
            <person name="Polle J.E."/>
            <person name="Barry K."/>
            <person name="Cushman J."/>
            <person name="Schmutz J."/>
            <person name="Tran D."/>
            <person name="Hathwaick L.T."/>
            <person name="Yim W.C."/>
            <person name="Jenkins J."/>
            <person name="Mckie-Krisberg Z.M."/>
            <person name="Prochnik S."/>
            <person name="Lindquist E."/>
            <person name="Dockter R.B."/>
            <person name="Adam C."/>
            <person name="Molina H."/>
            <person name="Bunkerborg J."/>
            <person name="Jin E."/>
            <person name="Buchheim M."/>
            <person name="Magnuson J."/>
        </authorList>
    </citation>
    <scope>NUCLEOTIDE SEQUENCE</scope>
    <source>
        <strain evidence="8">CCAP 19/18</strain>
    </source>
</reference>
<organism evidence="8 9">
    <name type="scientific">Dunaliella salina</name>
    <name type="common">Green alga</name>
    <name type="synonym">Protococcus salinus</name>
    <dbReference type="NCBI Taxonomy" id="3046"/>
    <lineage>
        <taxon>Eukaryota</taxon>
        <taxon>Viridiplantae</taxon>
        <taxon>Chlorophyta</taxon>
        <taxon>core chlorophytes</taxon>
        <taxon>Chlorophyceae</taxon>
        <taxon>CS clade</taxon>
        <taxon>Chlamydomonadales</taxon>
        <taxon>Dunaliellaceae</taxon>
        <taxon>Dunaliella</taxon>
    </lineage>
</organism>
<evidence type="ECO:0000256" key="6">
    <source>
        <dbReference type="SAM" id="MobiDB-lite"/>
    </source>
</evidence>
<keyword evidence="9" id="KW-1185">Reference proteome</keyword>
<protein>
    <submittedName>
        <fullName evidence="8">60Kd inner membrane protein-domain-containing protein</fullName>
    </submittedName>
</protein>
<dbReference type="CDD" id="cd20069">
    <property type="entry name" value="5TM_Oxa1-like"/>
    <property type="match status" value="1"/>
</dbReference>
<feature type="compositionally biased region" description="Low complexity" evidence="6">
    <location>
        <begin position="506"/>
        <end position="520"/>
    </location>
</feature>
<comment type="subcellular location">
    <subcellularLocation>
        <location evidence="1">Membrane</location>
        <topology evidence="1">Multi-pass membrane protein</topology>
    </subcellularLocation>
</comment>
<feature type="compositionally biased region" description="Polar residues" evidence="6">
    <location>
        <begin position="521"/>
        <end position="536"/>
    </location>
</feature>
<comment type="similarity">
    <text evidence="2">Belongs to the OXA1/ALB3/YidC (TC 2.A.9.2) family.</text>
</comment>
<feature type="region of interest" description="Disordered" evidence="6">
    <location>
        <begin position="475"/>
        <end position="536"/>
    </location>
</feature>
<feature type="region of interest" description="Disordered" evidence="6">
    <location>
        <begin position="39"/>
        <end position="58"/>
    </location>
</feature>
<keyword evidence="3 7" id="KW-0812">Transmembrane</keyword>
<dbReference type="PANTHER" id="PTHR12428:SF65">
    <property type="entry name" value="CYTOCHROME C OXIDASE ASSEMBLY PROTEIN COX18, MITOCHONDRIAL"/>
    <property type="match status" value="1"/>
</dbReference>
<keyword evidence="4 7" id="KW-1133">Transmembrane helix</keyword>
<proteinExistence type="inferred from homology"/>
<feature type="transmembrane region" description="Helical" evidence="7">
    <location>
        <begin position="352"/>
        <end position="371"/>
    </location>
</feature>
<gene>
    <name evidence="8" type="ORF">DUNSADRAFT_15119</name>
</gene>